<dbReference type="InterPro" id="IPR000719">
    <property type="entry name" value="Prot_kinase_dom"/>
</dbReference>
<comment type="caution">
    <text evidence="3">The sequence shown here is derived from an EMBL/GenBank/DDBJ whole genome shotgun (WGS) entry which is preliminary data.</text>
</comment>
<dbReference type="Proteomes" id="UP000007264">
    <property type="component" value="Unassembled WGS sequence"/>
</dbReference>
<reference evidence="3 4" key="1">
    <citation type="journal article" date="2012" name="Genome Biol.">
        <title>The genome of the polar eukaryotic microalga coccomyxa subellipsoidea reveals traits of cold adaptation.</title>
        <authorList>
            <person name="Blanc G."/>
            <person name="Agarkova I."/>
            <person name="Grimwood J."/>
            <person name="Kuo A."/>
            <person name="Brueggeman A."/>
            <person name="Dunigan D."/>
            <person name="Gurnon J."/>
            <person name="Ladunga I."/>
            <person name="Lindquist E."/>
            <person name="Lucas S."/>
            <person name="Pangilinan J."/>
            <person name="Proschold T."/>
            <person name="Salamov A."/>
            <person name="Schmutz J."/>
            <person name="Weeks D."/>
            <person name="Yamada T."/>
            <person name="Claverie J.M."/>
            <person name="Grigoriev I."/>
            <person name="Van Etten J."/>
            <person name="Lomsadze A."/>
            <person name="Borodovsky M."/>
        </authorList>
    </citation>
    <scope>NUCLEOTIDE SEQUENCE [LARGE SCALE GENOMIC DNA]</scope>
    <source>
        <strain evidence="3 4">C-169</strain>
    </source>
</reference>
<gene>
    <name evidence="3" type="ORF">COCSUDRAFT_60683</name>
</gene>
<accession>I0Z4V0</accession>
<dbReference type="GO" id="GO:0005524">
    <property type="term" value="F:ATP binding"/>
    <property type="evidence" value="ECO:0007669"/>
    <property type="project" value="InterPro"/>
</dbReference>
<dbReference type="EMBL" id="AGSI01000003">
    <property type="protein sequence ID" value="EIE25669.1"/>
    <property type="molecule type" value="Genomic_DNA"/>
</dbReference>
<keyword evidence="4" id="KW-1185">Reference proteome</keyword>
<dbReference type="PROSITE" id="PS50011">
    <property type="entry name" value="PROTEIN_KINASE_DOM"/>
    <property type="match status" value="1"/>
</dbReference>
<feature type="region of interest" description="Disordered" evidence="1">
    <location>
        <begin position="707"/>
        <end position="732"/>
    </location>
</feature>
<sequence>MTAACRGLLLPAVLKNGTSGAERSLPGAAVAQLLAPRKLVTMLTGCPELAAAALPVEDVSSAPAINQHGRVWLSVPLALAPPRIGVTDPGRTESAEAQVVFLKSEETGEQRKLKLHDLQPDGTGRLDWAAAKEAFGADLLEIEDEGTPGLLQEGGRKGLTRDTYKPGENILVIVARRAQDLARPLLAETASYTSVAKRWKEEGRVVLQTYLHQDEGEFDDFWLEKGAELQRLAFTAEVCEIETGNDVPYEDGAAILAGIWQHVSIPPGRRSEASFFIAKAAHPGQTRPDVAFLGYNTALIDRAERARKARKVDTFILPGGVTDNRLIRCAIVTASNDGAMQKMVANRNLLPLMREDLPTSGRNAIDTSSAGFKELTFLLWSAEREDLRLRAAAESNMSCEGPGTRRISVLASDGASVEADVHAVLSPPGLGGAVFSGSLPASSVPVIVKAGPAAGIVLAAEALCLEPEQFTQVPREAEALRRLGSHRHSSLPQLLHFGHCMGASGPIPVLITRKYGDTILLPGGRLPRLPHHELFFMAADVLSGILVLQDHGIKHSDVHPRNIGQYESSSTQDRERFYLFDLGAAVLDAELAPPRSPPCSPRFSSLDVIKGCPPGALSDVESLVYCVLALSGAGLPWDAAAAKGDRMVCITARVSMMADPSESGALSALPEVLECFCQQVLRASFDGQRDTKPSLQSWMHRLRKAGLSRRAGRGVPRPSFPAKSISRPLSVH</sequence>
<dbReference type="GeneID" id="17043673"/>
<dbReference type="AlphaFoldDB" id="I0Z4V0"/>
<evidence type="ECO:0000259" key="2">
    <source>
        <dbReference type="PROSITE" id="PS50011"/>
    </source>
</evidence>
<dbReference type="KEGG" id="csl:COCSUDRAFT_60683"/>
<dbReference type="InterPro" id="IPR011009">
    <property type="entry name" value="Kinase-like_dom_sf"/>
</dbReference>
<feature type="domain" description="Protein kinase" evidence="2">
    <location>
        <begin position="424"/>
        <end position="703"/>
    </location>
</feature>
<dbReference type="Gene3D" id="1.10.510.10">
    <property type="entry name" value="Transferase(Phosphotransferase) domain 1"/>
    <property type="match status" value="1"/>
</dbReference>
<dbReference type="SUPFAM" id="SSF56112">
    <property type="entry name" value="Protein kinase-like (PK-like)"/>
    <property type="match status" value="1"/>
</dbReference>
<proteinExistence type="predicted"/>
<evidence type="ECO:0000256" key="1">
    <source>
        <dbReference type="SAM" id="MobiDB-lite"/>
    </source>
</evidence>
<dbReference type="GO" id="GO:0004672">
    <property type="term" value="F:protein kinase activity"/>
    <property type="evidence" value="ECO:0007669"/>
    <property type="project" value="InterPro"/>
</dbReference>
<name>I0Z4V0_COCSC</name>
<evidence type="ECO:0000313" key="4">
    <source>
        <dbReference type="Proteomes" id="UP000007264"/>
    </source>
</evidence>
<evidence type="ECO:0000313" key="3">
    <source>
        <dbReference type="EMBL" id="EIE25669.1"/>
    </source>
</evidence>
<protein>
    <recommendedName>
        <fullName evidence="2">Protein kinase domain-containing protein</fullName>
    </recommendedName>
</protein>
<dbReference type="RefSeq" id="XP_005650213.1">
    <property type="nucleotide sequence ID" value="XM_005650156.1"/>
</dbReference>
<organism evidence="3 4">
    <name type="scientific">Coccomyxa subellipsoidea (strain C-169)</name>
    <name type="common">Green microalga</name>
    <dbReference type="NCBI Taxonomy" id="574566"/>
    <lineage>
        <taxon>Eukaryota</taxon>
        <taxon>Viridiplantae</taxon>
        <taxon>Chlorophyta</taxon>
        <taxon>core chlorophytes</taxon>
        <taxon>Trebouxiophyceae</taxon>
        <taxon>Trebouxiophyceae incertae sedis</taxon>
        <taxon>Coccomyxaceae</taxon>
        <taxon>Coccomyxa</taxon>
        <taxon>Coccomyxa subellipsoidea</taxon>
    </lineage>
</organism>